<name>A0A1M2VAC4_TRAPU</name>
<organism evidence="3 4">
    <name type="scientific">Trametes pubescens</name>
    <name type="common">White-rot fungus</name>
    <dbReference type="NCBI Taxonomy" id="154538"/>
    <lineage>
        <taxon>Eukaryota</taxon>
        <taxon>Fungi</taxon>
        <taxon>Dikarya</taxon>
        <taxon>Basidiomycota</taxon>
        <taxon>Agaricomycotina</taxon>
        <taxon>Agaricomycetes</taxon>
        <taxon>Polyporales</taxon>
        <taxon>Polyporaceae</taxon>
        <taxon>Trametes</taxon>
    </lineage>
</organism>
<protein>
    <submittedName>
        <fullName evidence="3">Uncharacterized protein</fullName>
    </submittedName>
</protein>
<dbReference type="Proteomes" id="UP000184267">
    <property type="component" value="Unassembled WGS sequence"/>
</dbReference>
<feature type="compositionally biased region" description="Low complexity" evidence="1">
    <location>
        <begin position="263"/>
        <end position="280"/>
    </location>
</feature>
<comment type="caution">
    <text evidence="3">The sequence shown here is derived from an EMBL/GenBank/DDBJ whole genome shotgun (WGS) entry which is preliminary data.</text>
</comment>
<keyword evidence="4" id="KW-1185">Reference proteome</keyword>
<keyword evidence="2" id="KW-0812">Transmembrane</keyword>
<feature type="compositionally biased region" description="Basic and acidic residues" evidence="1">
    <location>
        <begin position="387"/>
        <end position="402"/>
    </location>
</feature>
<evidence type="ECO:0000313" key="4">
    <source>
        <dbReference type="Proteomes" id="UP000184267"/>
    </source>
</evidence>
<evidence type="ECO:0000256" key="2">
    <source>
        <dbReference type="SAM" id="Phobius"/>
    </source>
</evidence>
<accession>A0A1M2VAC4</accession>
<feature type="region of interest" description="Disordered" evidence="1">
    <location>
        <begin position="256"/>
        <end position="287"/>
    </location>
</feature>
<feature type="compositionally biased region" description="Polar residues" evidence="1">
    <location>
        <begin position="375"/>
        <end position="385"/>
    </location>
</feature>
<dbReference type="OrthoDB" id="3270641at2759"/>
<evidence type="ECO:0000256" key="1">
    <source>
        <dbReference type="SAM" id="MobiDB-lite"/>
    </source>
</evidence>
<gene>
    <name evidence="3" type="ORF">TRAPUB_4776</name>
</gene>
<keyword evidence="2" id="KW-0472">Membrane</keyword>
<feature type="compositionally biased region" description="Low complexity" evidence="1">
    <location>
        <begin position="419"/>
        <end position="433"/>
    </location>
</feature>
<evidence type="ECO:0000313" key="3">
    <source>
        <dbReference type="EMBL" id="OJT04506.1"/>
    </source>
</evidence>
<feature type="transmembrane region" description="Helical" evidence="2">
    <location>
        <begin position="296"/>
        <end position="319"/>
    </location>
</feature>
<keyword evidence="2" id="KW-1133">Transmembrane helix</keyword>
<sequence length="468" mass="50719">MAMDRQIEVDKIEVIMPTPYQRGGRLEDAVLGNTTAQIIERDDCVQHISAMLYSSSGIYELSNATAATHGPVEELENNEPNSSARLVNRTIDDENGDSVTGAKPTYGPSVDPTGNWIQGLTCVHCTMLPGKVINISQTFNGTWHDSTYHPGNPDHTIDAPFSGTAVYVYFIVPNFVAFTSTLVNLSFSIDGTFYNQYEHIPDLNTPTIEYNTLVFHTTNLVNTNHNIEVRASGSNASILLFDNMIYTVDEADPVSSSPLESVPTPASAPTTSLPASSTPSVGGSSPALDFRSSPPIGAIAGGVAGGMAFLSVLLVLFCCRRKRRRLVLIPRRLTNWATRKTPPLSLPTSMADTFVSPGIRPHAPTLLEGRRGGAQRSTAVSNSDTLVPDHPDHLIADSKELDSVESEPAEVNPRDSLPRSSTYTGSSRTGGTSELRAQVTLLQDELERLRAEHEMNASLLEPPPRYEE</sequence>
<dbReference type="EMBL" id="MNAD01001539">
    <property type="protein sequence ID" value="OJT04506.1"/>
    <property type="molecule type" value="Genomic_DNA"/>
</dbReference>
<feature type="region of interest" description="Disordered" evidence="1">
    <location>
        <begin position="360"/>
        <end position="435"/>
    </location>
</feature>
<dbReference type="Gene3D" id="2.60.120.260">
    <property type="entry name" value="Galactose-binding domain-like"/>
    <property type="match status" value="1"/>
</dbReference>
<dbReference type="OMA" id="MHELERN"/>
<reference evidence="3 4" key="1">
    <citation type="submission" date="2016-10" db="EMBL/GenBank/DDBJ databases">
        <title>Genome sequence of the basidiomycete white-rot fungus Trametes pubescens.</title>
        <authorList>
            <person name="Makela M.R."/>
            <person name="Granchi Z."/>
            <person name="Peng M."/>
            <person name="De Vries R.P."/>
            <person name="Grigoriev I."/>
            <person name="Riley R."/>
            <person name="Hilden K."/>
        </authorList>
    </citation>
    <scope>NUCLEOTIDE SEQUENCE [LARGE SCALE GENOMIC DNA]</scope>
    <source>
        <strain evidence="3 4">FBCC735</strain>
    </source>
</reference>
<dbReference type="AlphaFoldDB" id="A0A1M2VAC4"/>
<proteinExistence type="predicted"/>